<dbReference type="SMART" id="SM00304">
    <property type="entry name" value="HAMP"/>
    <property type="match status" value="1"/>
</dbReference>
<evidence type="ECO:0000256" key="6">
    <source>
        <dbReference type="SAM" id="Phobius"/>
    </source>
</evidence>
<evidence type="ECO:0000259" key="9">
    <source>
        <dbReference type="PROSITE" id="PS50885"/>
    </source>
</evidence>
<accession>A0A7X2D500</accession>
<dbReference type="InterPro" id="IPR000727">
    <property type="entry name" value="T_SNARE_dom"/>
</dbReference>
<dbReference type="GO" id="GO:0007165">
    <property type="term" value="P:signal transduction"/>
    <property type="evidence" value="ECO:0007669"/>
    <property type="project" value="UniProtKB-KW"/>
</dbReference>
<evidence type="ECO:0000256" key="2">
    <source>
        <dbReference type="ARBA" id="ARBA00022519"/>
    </source>
</evidence>
<evidence type="ECO:0000259" key="8">
    <source>
        <dbReference type="PROSITE" id="PS50192"/>
    </source>
</evidence>
<evidence type="ECO:0000256" key="5">
    <source>
        <dbReference type="PROSITE-ProRule" id="PRU00284"/>
    </source>
</evidence>
<keyword evidence="3 5" id="KW-0807">Transducer</keyword>
<dbReference type="PROSITE" id="PS50111">
    <property type="entry name" value="CHEMOTAXIS_TRANSDUC_2"/>
    <property type="match status" value="1"/>
</dbReference>
<sequence>MMSGLSLSWRIALQFSIVTIVVFGVFFYVISSQQASYSEDVGREALGENAAKIAATVTAVVGEATESAVTMASALAGLRDAGVTDRTAYAKVVEQTIDAHPQFVGGGLGIEPDVLGPDTEAAGQGYSDDGGRLVPYFYHDGGTVTWEPLLMGEGSGSEAWYDLPIQRRALVLTDTYDYEIAGESVLMTTAAAPILDDGRAIGVATVDLALDDLQARIGQIAVFKTGFGGLLSGTGAWVSHADNARLNTSIIGQDEAIAQAHAAALRGRTTVGATVIDGQDVMFAAAPVTFERAGATWVAFAAAPTAEILAASRALQWTMAGIGLGFLALMVLVLWLIGRSIAGPIVALTGVTTRIADGHHGETVPAVTRKDEIGALARSVEVFRRTVIQMDELKAEQVQAAERHDAEKREAIRLLVTQFEDSVAAAMSSVQASSKEMHGAAERMASIADTTRARSSAVVSDADEASRNAGTVAAAAEQLGHSVSEISRQMTYQTQAADEAGTAAAASDGQIKGLAESVESIGTVVNLITDIADQTNLLALNATIEAARAGDAGKGFAVVANEVKTLATQTSKATDQIATQIKGVQDRTGTAVTSIADINSRIERIKEVSSSVAAAIEQQSAATEEINRNTHQASTGIQTVSAAIAEMAGALSDLGETAGAVLDAADRLTGEADTLSDRVAAFMRDLDQRS</sequence>
<dbReference type="AlphaFoldDB" id="A0A7X2D500"/>
<evidence type="ECO:0000256" key="3">
    <source>
        <dbReference type="ARBA" id="ARBA00023224"/>
    </source>
</evidence>
<dbReference type="PANTHER" id="PTHR32089">
    <property type="entry name" value="METHYL-ACCEPTING CHEMOTAXIS PROTEIN MCPB"/>
    <property type="match status" value="1"/>
</dbReference>
<dbReference type="Gene3D" id="6.10.340.10">
    <property type="match status" value="1"/>
</dbReference>
<dbReference type="SUPFAM" id="SSF58104">
    <property type="entry name" value="Methyl-accepting chemotaxis protein (MCP) signaling domain"/>
    <property type="match status" value="1"/>
</dbReference>
<dbReference type="Gene3D" id="3.30.450.20">
    <property type="entry name" value="PAS domain"/>
    <property type="match status" value="2"/>
</dbReference>
<organism evidence="10 11">
    <name type="scientific">Roseospira navarrensis</name>
    <dbReference type="NCBI Taxonomy" id="140058"/>
    <lineage>
        <taxon>Bacteria</taxon>
        <taxon>Pseudomonadati</taxon>
        <taxon>Pseudomonadota</taxon>
        <taxon>Alphaproteobacteria</taxon>
        <taxon>Rhodospirillales</taxon>
        <taxon>Rhodospirillaceae</taxon>
        <taxon>Roseospira</taxon>
    </lineage>
</organism>
<keyword evidence="6" id="KW-1133">Transmembrane helix</keyword>
<dbReference type="PANTHER" id="PTHR32089:SF112">
    <property type="entry name" value="LYSOZYME-LIKE PROTEIN-RELATED"/>
    <property type="match status" value="1"/>
</dbReference>
<dbReference type="SMART" id="SM00283">
    <property type="entry name" value="MA"/>
    <property type="match status" value="1"/>
</dbReference>
<evidence type="ECO:0000313" key="10">
    <source>
        <dbReference type="EMBL" id="MQX37162.1"/>
    </source>
</evidence>
<dbReference type="InterPro" id="IPR003660">
    <property type="entry name" value="HAMP_dom"/>
</dbReference>
<comment type="caution">
    <text evidence="10">The sequence shown here is derived from an EMBL/GenBank/DDBJ whole genome shotgun (WGS) entry which is preliminary data.</text>
</comment>
<feature type="transmembrane region" description="Helical" evidence="6">
    <location>
        <begin position="12"/>
        <end position="30"/>
    </location>
</feature>
<reference evidence="10 11" key="1">
    <citation type="submission" date="2019-10" db="EMBL/GenBank/DDBJ databases">
        <title>Draft whole-genome sequence of the purple nonsulfur photosynthetic bacterium Roseospira navarrensis DSM 15114.</title>
        <authorList>
            <person name="Kyndt J.A."/>
            <person name="Meyer T.E."/>
        </authorList>
    </citation>
    <scope>NUCLEOTIDE SEQUENCE [LARGE SCALE GENOMIC DNA]</scope>
    <source>
        <strain evidence="10 11">DSM 15114</strain>
    </source>
</reference>
<keyword evidence="2" id="KW-0997">Cell inner membrane</keyword>
<evidence type="ECO:0000256" key="1">
    <source>
        <dbReference type="ARBA" id="ARBA00004429"/>
    </source>
</evidence>
<feature type="domain" description="HAMP" evidence="9">
    <location>
        <begin position="339"/>
        <end position="392"/>
    </location>
</feature>
<comment type="similarity">
    <text evidence="4">Belongs to the methyl-accepting chemotaxis (MCP) protein family.</text>
</comment>
<keyword evidence="6" id="KW-0472">Membrane</keyword>
<proteinExistence type="inferred from homology"/>
<protein>
    <submittedName>
        <fullName evidence="10">HAMP domain-containing protein</fullName>
    </submittedName>
</protein>
<evidence type="ECO:0000313" key="11">
    <source>
        <dbReference type="Proteomes" id="UP000434582"/>
    </source>
</evidence>
<keyword evidence="11" id="KW-1185">Reference proteome</keyword>
<dbReference type="CDD" id="cd12913">
    <property type="entry name" value="PDC1_MCP_like"/>
    <property type="match status" value="1"/>
</dbReference>
<evidence type="ECO:0000259" key="7">
    <source>
        <dbReference type="PROSITE" id="PS50111"/>
    </source>
</evidence>
<dbReference type="RefSeq" id="WP_153344364.1">
    <property type="nucleotide sequence ID" value="NZ_WIVE01000034.1"/>
</dbReference>
<name>A0A7X2D500_9PROT</name>
<dbReference type="GO" id="GO:0005886">
    <property type="term" value="C:plasma membrane"/>
    <property type="evidence" value="ECO:0007669"/>
    <property type="project" value="UniProtKB-SubCell"/>
</dbReference>
<dbReference type="PROSITE" id="PS50885">
    <property type="entry name" value="HAMP"/>
    <property type="match status" value="1"/>
</dbReference>
<dbReference type="Gene3D" id="1.10.287.950">
    <property type="entry name" value="Methyl-accepting chemotaxis protein"/>
    <property type="match status" value="1"/>
</dbReference>
<dbReference type="CDD" id="cd06225">
    <property type="entry name" value="HAMP"/>
    <property type="match status" value="1"/>
</dbReference>
<dbReference type="Pfam" id="PF00672">
    <property type="entry name" value="HAMP"/>
    <property type="match status" value="1"/>
</dbReference>
<dbReference type="EMBL" id="WIVE01000034">
    <property type="protein sequence ID" value="MQX37162.1"/>
    <property type="molecule type" value="Genomic_DNA"/>
</dbReference>
<dbReference type="Pfam" id="PF22673">
    <property type="entry name" value="MCP-like_PDC_1"/>
    <property type="match status" value="1"/>
</dbReference>
<feature type="transmembrane region" description="Helical" evidence="6">
    <location>
        <begin position="314"/>
        <end position="337"/>
    </location>
</feature>
<gene>
    <name evidence="10" type="ORF">GHC57_11590</name>
</gene>
<dbReference type="InterPro" id="IPR004089">
    <property type="entry name" value="MCPsignal_dom"/>
</dbReference>
<comment type="subcellular location">
    <subcellularLocation>
        <location evidence="1">Cell inner membrane</location>
        <topology evidence="1">Multi-pass membrane protein</topology>
    </subcellularLocation>
</comment>
<evidence type="ECO:0000256" key="4">
    <source>
        <dbReference type="ARBA" id="ARBA00029447"/>
    </source>
</evidence>
<feature type="domain" description="T-SNARE coiled-coil homology" evidence="8">
    <location>
        <begin position="594"/>
        <end position="647"/>
    </location>
</feature>
<dbReference type="Proteomes" id="UP000434582">
    <property type="component" value="Unassembled WGS sequence"/>
</dbReference>
<dbReference type="PROSITE" id="PS50192">
    <property type="entry name" value="T_SNARE"/>
    <property type="match status" value="1"/>
</dbReference>
<dbReference type="OrthoDB" id="9814362at2"/>
<feature type="domain" description="Methyl-accepting transducer" evidence="7">
    <location>
        <begin position="419"/>
        <end position="655"/>
    </location>
</feature>
<keyword evidence="6" id="KW-0812">Transmembrane</keyword>
<dbReference type="Pfam" id="PF00015">
    <property type="entry name" value="MCPsignal"/>
    <property type="match status" value="1"/>
</dbReference>
<keyword evidence="2" id="KW-1003">Cell membrane</keyword>